<dbReference type="EMBL" id="JADBJN010000003">
    <property type="protein sequence ID" value="KAG5674162.1"/>
    <property type="molecule type" value="Genomic_DNA"/>
</dbReference>
<dbReference type="CDD" id="cd00190">
    <property type="entry name" value="Tryp_SPc"/>
    <property type="match status" value="1"/>
</dbReference>
<dbReference type="SMART" id="SM00020">
    <property type="entry name" value="Tryp_SPc"/>
    <property type="match status" value="1"/>
</dbReference>
<evidence type="ECO:0008006" key="9">
    <source>
        <dbReference type="Google" id="ProtNLM"/>
    </source>
</evidence>
<comment type="caution">
    <text evidence="4">Lacks conserved residue(s) required for the propagation of feature annotation.</text>
</comment>
<dbReference type="PROSITE" id="PS50240">
    <property type="entry name" value="TRYPSIN_DOM"/>
    <property type="match status" value="1"/>
</dbReference>
<dbReference type="GO" id="GO:0006508">
    <property type="term" value="P:proteolysis"/>
    <property type="evidence" value="ECO:0007669"/>
    <property type="project" value="InterPro"/>
</dbReference>
<keyword evidence="8" id="KW-1185">Reference proteome</keyword>
<sequence>MLAVTQVNLNEYAKCDYYQELKPLSKFVISSPGFPRQYSRGVSCRWAAEAPAGYKLSLNCNNVQMPFSFACLSDQIQVSSTGHSDMADAKRFCGNTAFKVDSLSTRMTISLKTTQTSFGGKFRCSVKAIKNKCTCGLRNRGKIAGGNNTFPNEYPSMAGLVDFIERRIYCGATLISTTYALSAAHCKSGRAISKLGLIVGEHDTEKGSDSNFTLLVRISQFILHTGFNQRTNENDIALVKLATQLTFNNGIQAACLPFKFINIPLVSHNVQAVGWGTLEFAGPQTNILQHVTLQIVNYGNCTKNQICTYGKNKDTCQSDSGGPLYLYEQNVLYIVGIVSYGFECATKEPAVNTKVTAYINWILENTVSKEYCDL</sequence>
<dbReference type="SMART" id="SM00042">
    <property type="entry name" value="CUB"/>
    <property type="match status" value="1"/>
</dbReference>
<evidence type="ECO:0000256" key="3">
    <source>
        <dbReference type="ARBA" id="ARBA00024195"/>
    </source>
</evidence>
<dbReference type="PROSITE" id="PS01180">
    <property type="entry name" value="CUB"/>
    <property type="match status" value="1"/>
</dbReference>
<dbReference type="FunFam" id="2.40.10.10:FF:000068">
    <property type="entry name" value="transmembrane protease serine 2"/>
    <property type="match status" value="1"/>
</dbReference>
<evidence type="ECO:0000256" key="1">
    <source>
        <dbReference type="ARBA" id="ARBA00023157"/>
    </source>
</evidence>
<dbReference type="InterPro" id="IPR035914">
    <property type="entry name" value="Sperma_CUB_dom_sf"/>
</dbReference>
<dbReference type="InterPro" id="IPR051487">
    <property type="entry name" value="Ser/Thr_Proteases_Immune/Dev"/>
</dbReference>
<organism evidence="7 8">
    <name type="scientific">Polypedilum vanderplanki</name>
    <name type="common">Sleeping chironomid midge</name>
    <dbReference type="NCBI Taxonomy" id="319348"/>
    <lineage>
        <taxon>Eukaryota</taxon>
        <taxon>Metazoa</taxon>
        <taxon>Ecdysozoa</taxon>
        <taxon>Arthropoda</taxon>
        <taxon>Hexapoda</taxon>
        <taxon>Insecta</taxon>
        <taxon>Pterygota</taxon>
        <taxon>Neoptera</taxon>
        <taxon>Endopterygota</taxon>
        <taxon>Diptera</taxon>
        <taxon>Nematocera</taxon>
        <taxon>Chironomoidea</taxon>
        <taxon>Chironomidae</taxon>
        <taxon>Chironominae</taxon>
        <taxon>Polypedilum</taxon>
        <taxon>Polypedilum</taxon>
    </lineage>
</organism>
<dbReference type="Pfam" id="PF00089">
    <property type="entry name" value="Trypsin"/>
    <property type="match status" value="1"/>
</dbReference>
<dbReference type="InterPro" id="IPR001314">
    <property type="entry name" value="Peptidase_S1A"/>
</dbReference>
<dbReference type="InterPro" id="IPR001254">
    <property type="entry name" value="Trypsin_dom"/>
</dbReference>
<keyword evidence="1" id="KW-1015">Disulfide bond</keyword>
<dbReference type="InterPro" id="IPR043504">
    <property type="entry name" value="Peptidase_S1_PA_chymotrypsin"/>
</dbReference>
<evidence type="ECO:0000313" key="7">
    <source>
        <dbReference type="EMBL" id="KAG5674162.1"/>
    </source>
</evidence>
<dbReference type="Gene3D" id="2.60.120.290">
    <property type="entry name" value="Spermadhesin, CUB domain"/>
    <property type="match status" value="1"/>
</dbReference>
<dbReference type="Pfam" id="PF00431">
    <property type="entry name" value="CUB"/>
    <property type="match status" value="1"/>
</dbReference>
<name>A0A9J6BWQ0_POLVA</name>
<dbReference type="Gene3D" id="2.40.10.10">
    <property type="entry name" value="Trypsin-like serine proteases"/>
    <property type="match status" value="1"/>
</dbReference>
<dbReference type="OrthoDB" id="6380398at2759"/>
<evidence type="ECO:0000256" key="4">
    <source>
        <dbReference type="PROSITE-ProRule" id="PRU00059"/>
    </source>
</evidence>
<dbReference type="PRINTS" id="PR00722">
    <property type="entry name" value="CHYMOTRYPSIN"/>
</dbReference>
<evidence type="ECO:0000313" key="8">
    <source>
        <dbReference type="Proteomes" id="UP001107558"/>
    </source>
</evidence>
<dbReference type="InterPro" id="IPR009003">
    <property type="entry name" value="Peptidase_S1_PA"/>
</dbReference>
<dbReference type="InterPro" id="IPR000859">
    <property type="entry name" value="CUB_dom"/>
</dbReference>
<dbReference type="CDD" id="cd00041">
    <property type="entry name" value="CUB"/>
    <property type="match status" value="1"/>
</dbReference>
<reference evidence="7" key="1">
    <citation type="submission" date="2021-03" db="EMBL/GenBank/DDBJ databases">
        <title>Chromosome level genome of the anhydrobiotic midge Polypedilum vanderplanki.</title>
        <authorList>
            <person name="Yoshida Y."/>
            <person name="Kikawada T."/>
            <person name="Gusev O."/>
        </authorList>
    </citation>
    <scope>NUCLEOTIDE SEQUENCE</scope>
    <source>
        <strain evidence="7">NIAS01</strain>
        <tissue evidence="7">Whole body or cell culture</tissue>
    </source>
</reference>
<evidence type="ECO:0000259" key="6">
    <source>
        <dbReference type="PROSITE" id="PS50240"/>
    </source>
</evidence>
<gene>
    <name evidence="7" type="ORF">PVAND_004146</name>
</gene>
<dbReference type="PANTHER" id="PTHR24256">
    <property type="entry name" value="TRYPTASE-RELATED"/>
    <property type="match status" value="1"/>
</dbReference>
<keyword evidence="2" id="KW-0325">Glycoprotein</keyword>
<dbReference type="PROSITE" id="PS00134">
    <property type="entry name" value="TRYPSIN_HIS"/>
    <property type="match status" value="1"/>
</dbReference>
<feature type="domain" description="CUB" evidence="5">
    <location>
        <begin position="15"/>
        <end position="129"/>
    </location>
</feature>
<protein>
    <recommendedName>
        <fullName evidence="9">Venom serine protease 34</fullName>
    </recommendedName>
</protein>
<dbReference type="AlphaFoldDB" id="A0A9J6BWQ0"/>
<comment type="similarity">
    <text evidence="3">Belongs to the peptidase S1 family. CLIP subfamily.</text>
</comment>
<feature type="domain" description="Peptidase S1" evidence="6">
    <location>
        <begin position="143"/>
        <end position="367"/>
    </location>
</feature>
<accession>A0A9J6BWQ0</accession>
<dbReference type="GO" id="GO:0004252">
    <property type="term" value="F:serine-type endopeptidase activity"/>
    <property type="evidence" value="ECO:0007669"/>
    <property type="project" value="InterPro"/>
</dbReference>
<dbReference type="SUPFAM" id="SSF50494">
    <property type="entry name" value="Trypsin-like serine proteases"/>
    <property type="match status" value="1"/>
</dbReference>
<evidence type="ECO:0000256" key="2">
    <source>
        <dbReference type="ARBA" id="ARBA00023180"/>
    </source>
</evidence>
<comment type="caution">
    <text evidence="7">The sequence shown here is derived from an EMBL/GenBank/DDBJ whole genome shotgun (WGS) entry which is preliminary data.</text>
</comment>
<dbReference type="InterPro" id="IPR018114">
    <property type="entry name" value="TRYPSIN_HIS"/>
</dbReference>
<dbReference type="SUPFAM" id="SSF49854">
    <property type="entry name" value="Spermadhesin, CUB domain"/>
    <property type="match status" value="1"/>
</dbReference>
<evidence type="ECO:0000259" key="5">
    <source>
        <dbReference type="PROSITE" id="PS01180"/>
    </source>
</evidence>
<proteinExistence type="inferred from homology"/>
<dbReference type="Proteomes" id="UP001107558">
    <property type="component" value="Chromosome 3"/>
</dbReference>